<dbReference type="OrthoDB" id="2290159at2759"/>
<dbReference type="GeneID" id="93623205"/>
<dbReference type="EMBL" id="CH476750">
    <property type="protein sequence ID" value="EIE91529.1"/>
    <property type="molecule type" value="Genomic_DNA"/>
</dbReference>
<dbReference type="RefSeq" id="XP_067526925.1">
    <property type="nucleotide sequence ID" value="XM_067670824.1"/>
</dbReference>
<dbReference type="InParanoid" id="I1CSU9"/>
<feature type="region of interest" description="Disordered" evidence="1">
    <location>
        <begin position="69"/>
        <end position="116"/>
    </location>
</feature>
<proteinExistence type="predicted"/>
<gene>
    <name evidence="2" type="ORF">RO3G_16240</name>
</gene>
<dbReference type="eggNOG" id="ENOG502TAR6">
    <property type="taxonomic scope" value="Eukaryota"/>
</dbReference>
<keyword evidence="3" id="KW-1185">Reference proteome</keyword>
<feature type="compositionally biased region" description="Pro residues" evidence="1">
    <location>
        <begin position="74"/>
        <end position="84"/>
    </location>
</feature>
<evidence type="ECO:0000313" key="2">
    <source>
        <dbReference type="EMBL" id="EIE91529.1"/>
    </source>
</evidence>
<evidence type="ECO:0000256" key="1">
    <source>
        <dbReference type="SAM" id="MobiDB-lite"/>
    </source>
</evidence>
<name>I1CSU9_RHIO9</name>
<accession>I1CSU9</accession>
<dbReference type="VEuPathDB" id="FungiDB:RO3G_16240"/>
<sequence length="171" mass="18928">MSEYFQTKKASMNRSKRPLPLSCINKEEYPLLALGSSTVNRPLNGSLIHDDTPTYWPISAWLSKSPYPLESPIQSPPLSPPPLSPAESKRPLRRKPRYQPAYSISSSDDDDEPLSELSAALKSKVSLLSDDEEEGDDELIPIACLNSAPVLSAAEKYKAKVKARLQLDAYL</sequence>
<evidence type="ECO:0000313" key="3">
    <source>
        <dbReference type="Proteomes" id="UP000009138"/>
    </source>
</evidence>
<dbReference type="Proteomes" id="UP000009138">
    <property type="component" value="Unassembled WGS sequence"/>
</dbReference>
<dbReference type="AlphaFoldDB" id="I1CSU9"/>
<reference evidence="2 3" key="1">
    <citation type="journal article" date="2009" name="PLoS Genet.">
        <title>Genomic analysis of the basal lineage fungus Rhizopus oryzae reveals a whole-genome duplication.</title>
        <authorList>
            <person name="Ma L.-J."/>
            <person name="Ibrahim A.S."/>
            <person name="Skory C."/>
            <person name="Grabherr M.G."/>
            <person name="Burger G."/>
            <person name="Butler M."/>
            <person name="Elias M."/>
            <person name="Idnurm A."/>
            <person name="Lang B.F."/>
            <person name="Sone T."/>
            <person name="Abe A."/>
            <person name="Calvo S.E."/>
            <person name="Corrochano L.M."/>
            <person name="Engels R."/>
            <person name="Fu J."/>
            <person name="Hansberg W."/>
            <person name="Kim J.-M."/>
            <person name="Kodira C.D."/>
            <person name="Koehrsen M.J."/>
            <person name="Liu B."/>
            <person name="Miranda-Saavedra D."/>
            <person name="O'Leary S."/>
            <person name="Ortiz-Castellanos L."/>
            <person name="Poulter R."/>
            <person name="Rodriguez-Romero J."/>
            <person name="Ruiz-Herrera J."/>
            <person name="Shen Y.-Q."/>
            <person name="Zeng Q."/>
            <person name="Galagan J."/>
            <person name="Birren B.W."/>
            <person name="Cuomo C.A."/>
            <person name="Wickes B.L."/>
        </authorList>
    </citation>
    <scope>NUCLEOTIDE SEQUENCE [LARGE SCALE GENOMIC DNA]</scope>
    <source>
        <strain evidence="3">RA 99-880 / ATCC MYA-4621 / FGSC 9543 / NRRL 43880</strain>
    </source>
</reference>
<protein>
    <submittedName>
        <fullName evidence="2">Uncharacterized protein</fullName>
    </submittedName>
</protein>
<organism evidence="2 3">
    <name type="scientific">Rhizopus delemar (strain RA 99-880 / ATCC MYA-4621 / FGSC 9543 / NRRL 43880)</name>
    <name type="common">Mucormycosis agent</name>
    <name type="synonym">Rhizopus arrhizus var. delemar</name>
    <dbReference type="NCBI Taxonomy" id="246409"/>
    <lineage>
        <taxon>Eukaryota</taxon>
        <taxon>Fungi</taxon>
        <taxon>Fungi incertae sedis</taxon>
        <taxon>Mucoromycota</taxon>
        <taxon>Mucoromycotina</taxon>
        <taxon>Mucoromycetes</taxon>
        <taxon>Mucorales</taxon>
        <taxon>Mucorineae</taxon>
        <taxon>Rhizopodaceae</taxon>
        <taxon>Rhizopus</taxon>
    </lineage>
</organism>